<keyword evidence="1" id="KW-1133">Transmembrane helix</keyword>
<dbReference type="RefSeq" id="WP_151672452.1">
    <property type="nucleotide sequence ID" value="NZ_BKCG01000001.1"/>
</dbReference>
<protein>
    <submittedName>
        <fullName evidence="4">Phospholipid phosphatase</fullName>
    </submittedName>
</protein>
<feature type="transmembrane region" description="Helical" evidence="1">
    <location>
        <begin position="110"/>
        <end position="127"/>
    </location>
</feature>
<feature type="signal peptide" evidence="2">
    <location>
        <begin position="1"/>
        <end position="19"/>
    </location>
</feature>
<dbReference type="InterPro" id="IPR000326">
    <property type="entry name" value="PAP2/HPO"/>
</dbReference>
<keyword evidence="1" id="KW-0472">Membrane</keyword>
<dbReference type="CDD" id="cd03394">
    <property type="entry name" value="PAP2_like_5"/>
    <property type="match status" value="1"/>
</dbReference>
<keyword evidence="5" id="KW-1185">Reference proteome</keyword>
<evidence type="ECO:0000259" key="3">
    <source>
        <dbReference type="SMART" id="SM00014"/>
    </source>
</evidence>
<proteinExistence type="predicted"/>
<feature type="chain" id="PRO_5023871320" evidence="2">
    <location>
        <begin position="20"/>
        <end position="249"/>
    </location>
</feature>
<dbReference type="Gene3D" id="1.20.144.10">
    <property type="entry name" value="Phosphatidic acid phosphatase type 2/haloperoxidase"/>
    <property type="match status" value="1"/>
</dbReference>
<dbReference type="SMART" id="SM00014">
    <property type="entry name" value="acidPPc"/>
    <property type="match status" value="1"/>
</dbReference>
<dbReference type="Proteomes" id="UP000326509">
    <property type="component" value="Unassembled WGS sequence"/>
</dbReference>
<sequence>MNSFRVLLFLILATLSVAAQTKKGDTIQDKKELKFDYKALIIPTLLISYGIIGKDHEDLLDFDTSFNHGVNNNHLRKFPIDEATQSLAIASVYGLNLIGIKGKNNFKDRTIIIATAGILVGATSLALKRSIDRQRPNGSGLSSFPSGHTATAFMGAEFLYQEYKDVSIWYGISGYAVAAGTGYLRMYNRKHWLTDVVAGAGIGILSTKIAYWTHPFLKQLFIKKEKSLSGSIAPYYNGEQYGLGMLMSF</sequence>
<keyword evidence="1" id="KW-0812">Transmembrane</keyword>
<dbReference type="Pfam" id="PF01569">
    <property type="entry name" value="PAP2"/>
    <property type="match status" value="1"/>
</dbReference>
<evidence type="ECO:0000256" key="1">
    <source>
        <dbReference type="SAM" id="Phobius"/>
    </source>
</evidence>
<accession>A0A5J4IMC7</accession>
<reference evidence="4 5" key="1">
    <citation type="submission" date="2019-08" db="EMBL/GenBank/DDBJ databases">
        <title>Draft genome sequence of Ulvibacter marinus type strain NBRC 109484.</title>
        <authorList>
            <person name="Kawano K."/>
            <person name="Ushijima N."/>
            <person name="Kihara M."/>
            <person name="Itoh H."/>
        </authorList>
    </citation>
    <scope>NUCLEOTIDE SEQUENCE [LARGE SCALE GENOMIC DNA]</scope>
    <source>
        <strain evidence="4 5">NBRC 109484</strain>
    </source>
</reference>
<evidence type="ECO:0000313" key="5">
    <source>
        <dbReference type="Proteomes" id="UP000326509"/>
    </source>
</evidence>
<name>A0A5J4IMC7_9FLAO</name>
<keyword evidence="2" id="KW-0732">Signal</keyword>
<feature type="domain" description="Phosphatidic acid phosphatase type 2/haloperoxidase" evidence="3">
    <location>
        <begin position="111"/>
        <end position="211"/>
    </location>
</feature>
<evidence type="ECO:0000256" key="2">
    <source>
        <dbReference type="SAM" id="SignalP"/>
    </source>
</evidence>
<dbReference type="SUPFAM" id="SSF48317">
    <property type="entry name" value="Acid phosphatase/Vanadium-dependent haloperoxidase"/>
    <property type="match status" value="1"/>
</dbReference>
<gene>
    <name evidence="4" type="ORF">ULMA_04770</name>
</gene>
<dbReference type="InterPro" id="IPR036938">
    <property type="entry name" value="PAP2/HPO_sf"/>
</dbReference>
<organism evidence="4 5">
    <name type="scientific">Patiriisocius marinus</name>
    <dbReference type="NCBI Taxonomy" id="1397112"/>
    <lineage>
        <taxon>Bacteria</taxon>
        <taxon>Pseudomonadati</taxon>
        <taxon>Bacteroidota</taxon>
        <taxon>Flavobacteriia</taxon>
        <taxon>Flavobacteriales</taxon>
        <taxon>Flavobacteriaceae</taxon>
        <taxon>Patiriisocius</taxon>
    </lineage>
</organism>
<dbReference type="EMBL" id="BKCG01000001">
    <property type="protein sequence ID" value="GER58369.1"/>
    <property type="molecule type" value="Genomic_DNA"/>
</dbReference>
<evidence type="ECO:0000313" key="4">
    <source>
        <dbReference type="EMBL" id="GER58369.1"/>
    </source>
</evidence>
<dbReference type="OrthoDB" id="9773582at2"/>
<comment type="caution">
    <text evidence="4">The sequence shown here is derived from an EMBL/GenBank/DDBJ whole genome shotgun (WGS) entry which is preliminary data.</text>
</comment>
<dbReference type="AlphaFoldDB" id="A0A5J4IMC7"/>